<accession>U2VEV5</accession>
<keyword evidence="2" id="KW-1185">Reference proteome</keyword>
<dbReference type="EMBL" id="AWEZ01000001">
    <property type="protein sequence ID" value="ERL11106.1"/>
    <property type="molecule type" value="Genomic_DNA"/>
</dbReference>
<protein>
    <recommendedName>
        <fullName evidence="3">Toxin-antitoxin system, toxin component, RelE family</fullName>
    </recommendedName>
</protein>
<dbReference type="AlphaFoldDB" id="U2VEV5"/>
<evidence type="ECO:0000313" key="1">
    <source>
        <dbReference type="EMBL" id="ERL11106.1"/>
    </source>
</evidence>
<dbReference type="Proteomes" id="UP000016638">
    <property type="component" value="Unassembled WGS sequence"/>
</dbReference>
<gene>
    <name evidence="1" type="ORF">HMPREF1316_2577</name>
</gene>
<sequence>MESVIEKAQLFTGVPGSGMMLRSVNGLDTGYRYMVSGNWMVLFSCKQGRALIVRVHYAKSDSI</sequence>
<organism evidence="1 2">
    <name type="scientific">Olsenella profusa F0195</name>
    <dbReference type="NCBI Taxonomy" id="1125712"/>
    <lineage>
        <taxon>Bacteria</taxon>
        <taxon>Bacillati</taxon>
        <taxon>Actinomycetota</taxon>
        <taxon>Coriobacteriia</taxon>
        <taxon>Coriobacteriales</taxon>
        <taxon>Atopobiaceae</taxon>
        <taxon>Olsenella</taxon>
    </lineage>
</organism>
<dbReference type="STRING" id="1125712.HMPREF1316_2577"/>
<evidence type="ECO:0008006" key="3">
    <source>
        <dbReference type="Google" id="ProtNLM"/>
    </source>
</evidence>
<evidence type="ECO:0000313" key="2">
    <source>
        <dbReference type="Proteomes" id="UP000016638"/>
    </source>
</evidence>
<reference evidence="1 2" key="1">
    <citation type="submission" date="2013-08" db="EMBL/GenBank/DDBJ databases">
        <authorList>
            <person name="Durkin A.S."/>
            <person name="Haft D.R."/>
            <person name="McCorrison J."/>
            <person name="Torralba M."/>
            <person name="Gillis M."/>
            <person name="Haft D.H."/>
            <person name="Methe B."/>
            <person name="Sutton G."/>
            <person name="Nelson K.E."/>
        </authorList>
    </citation>
    <scope>NUCLEOTIDE SEQUENCE [LARGE SCALE GENOMIC DNA]</scope>
    <source>
        <strain evidence="1 2">F0195</strain>
    </source>
</reference>
<proteinExistence type="predicted"/>
<name>U2VEV5_9ACTN</name>
<dbReference type="PATRIC" id="fig|1125712.3.peg.19"/>
<comment type="caution">
    <text evidence="1">The sequence shown here is derived from an EMBL/GenBank/DDBJ whole genome shotgun (WGS) entry which is preliminary data.</text>
</comment>